<comment type="caution">
    <text evidence="1">The sequence shown here is derived from an EMBL/GenBank/DDBJ whole genome shotgun (WGS) entry which is preliminary data.</text>
</comment>
<reference evidence="1" key="1">
    <citation type="journal article" date="2014" name="Front. Microbiol.">
        <title>High frequency of phylogenetically diverse reductive dehalogenase-homologous genes in deep subseafloor sedimentary metagenomes.</title>
        <authorList>
            <person name="Kawai M."/>
            <person name="Futagami T."/>
            <person name="Toyoda A."/>
            <person name="Takaki Y."/>
            <person name="Nishi S."/>
            <person name="Hori S."/>
            <person name="Arai W."/>
            <person name="Tsubouchi T."/>
            <person name="Morono Y."/>
            <person name="Uchiyama I."/>
            <person name="Ito T."/>
            <person name="Fujiyama A."/>
            <person name="Inagaki F."/>
            <person name="Takami H."/>
        </authorList>
    </citation>
    <scope>NUCLEOTIDE SEQUENCE</scope>
    <source>
        <strain evidence="1">Expedition CK06-06</strain>
    </source>
</reference>
<evidence type="ECO:0008006" key="2">
    <source>
        <dbReference type="Google" id="ProtNLM"/>
    </source>
</evidence>
<protein>
    <recommendedName>
        <fullName evidence="2">NAD(P)-binding domain-containing protein</fullName>
    </recommendedName>
</protein>
<feature type="non-terminal residue" evidence="1">
    <location>
        <position position="1"/>
    </location>
</feature>
<organism evidence="1">
    <name type="scientific">marine sediment metagenome</name>
    <dbReference type="NCBI Taxonomy" id="412755"/>
    <lineage>
        <taxon>unclassified sequences</taxon>
        <taxon>metagenomes</taxon>
        <taxon>ecological metagenomes</taxon>
    </lineage>
</organism>
<dbReference type="EMBL" id="BARS01034584">
    <property type="protein sequence ID" value="GAG23908.1"/>
    <property type="molecule type" value="Genomic_DNA"/>
</dbReference>
<gene>
    <name evidence="1" type="ORF">S01H1_53404</name>
</gene>
<dbReference type="Gene3D" id="3.90.25.10">
    <property type="entry name" value="UDP-galactose 4-epimerase, domain 1"/>
    <property type="match status" value="1"/>
</dbReference>
<accession>X0WHB1</accession>
<sequence length="53" mass="6396">IEKAQKLINYRPMVEFKDGFMKNIEWFRDNWEIIEDMADFPPGMSSAVRDEEK</sequence>
<dbReference type="AlphaFoldDB" id="X0WHB1"/>
<proteinExistence type="predicted"/>
<evidence type="ECO:0000313" key="1">
    <source>
        <dbReference type="EMBL" id="GAG23908.1"/>
    </source>
</evidence>
<name>X0WHB1_9ZZZZ</name>